<feature type="domain" description="Retrovirus-related Pol polyprotein from transposon TNT 1-94-like beta-barrel" evidence="1">
    <location>
        <begin position="58"/>
        <end position="136"/>
    </location>
</feature>
<dbReference type="Proteomes" id="UP000765509">
    <property type="component" value="Unassembled WGS sequence"/>
</dbReference>
<accession>A0A9Q3BZC4</accession>
<protein>
    <recommendedName>
        <fullName evidence="1">Retrovirus-related Pol polyprotein from transposon TNT 1-94-like beta-barrel domain-containing protein</fullName>
    </recommendedName>
</protein>
<dbReference type="EMBL" id="AVOT02004086">
    <property type="protein sequence ID" value="MBW0475379.1"/>
    <property type="molecule type" value="Genomic_DNA"/>
</dbReference>
<gene>
    <name evidence="2" type="ORF">O181_015094</name>
</gene>
<keyword evidence="3" id="KW-1185">Reference proteome</keyword>
<comment type="caution">
    <text evidence="2">The sequence shown here is derived from an EMBL/GenBank/DDBJ whole genome shotgun (WGS) entry which is preliminary data.</text>
</comment>
<organism evidence="2 3">
    <name type="scientific">Austropuccinia psidii MF-1</name>
    <dbReference type="NCBI Taxonomy" id="1389203"/>
    <lineage>
        <taxon>Eukaryota</taxon>
        <taxon>Fungi</taxon>
        <taxon>Dikarya</taxon>
        <taxon>Basidiomycota</taxon>
        <taxon>Pucciniomycotina</taxon>
        <taxon>Pucciniomycetes</taxon>
        <taxon>Pucciniales</taxon>
        <taxon>Sphaerophragmiaceae</taxon>
        <taxon>Austropuccinia</taxon>
    </lineage>
</organism>
<proteinExistence type="predicted"/>
<reference evidence="2" key="1">
    <citation type="submission" date="2021-03" db="EMBL/GenBank/DDBJ databases">
        <title>Draft genome sequence of rust myrtle Austropuccinia psidii MF-1, a brazilian biotype.</title>
        <authorList>
            <person name="Quecine M.C."/>
            <person name="Pachon D.M.R."/>
            <person name="Bonatelli M.L."/>
            <person name="Correr F.H."/>
            <person name="Franceschini L.M."/>
            <person name="Leite T.F."/>
            <person name="Margarido G.R.A."/>
            <person name="Almeida C.A."/>
            <person name="Ferrarezi J.A."/>
            <person name="Labate C.A."/>
        </authorList>
    </citation>
    <scope>NUCLEOTIDE SEQUENCE</scope>
    <source>
        <strain evidence="2">MF-1</strain>
    </source>
</reference>
<name>A0A9Q3BZC4_9BASI</name>
<dbReference type="Pfam" id="PF22936">
    <property type="entry name" value="Pol_BBD"/>
    <property type="match status" value="1"/>
</dbReference>
<dbReference type="AlphaFoldDB" id="A0A9Q3BZC4"/>
<evidence type="ECO:0000259" key="1">
    <source>
        <dbReference type="Pfam" id="PF22936"/>
    </source>
</evidence>
<dbReference type="InterPro" id="IPR054722">
    <property type="entry name" value="PolX-like_BBD"/>
</dbReference>
<sequence>MCTTHTKETCFAENPHLRPTYCTNKRKARSFQNPSAHLSTAQALVTGEDLKGNCEELIIDCGATHHMFNSRNLFSSFIKTLLTGVCTGDTNSSLFSKGLGTVNLLINNKILVLEECLLVPNLNCNSITLMRLCNKDLTISQSDSHFKLTIGKQVEMKGRIVNNLMRVEYSTPAAYITNISANL</sequence>
<evidence type="ECO:0000313" key="3">
    <source>
        <dbReference type="Proteomes" id="UP000765509"/>
    </source>
</evidence>
<evidence type="ECO:0000313" key="2">
    <source>
        <dbReference type="EMBL" id="MBW0475379.1"/>
    </source>
</evidence>
<dbReference type="OrthoDB" id="3251181at2759"/>